<name>A0ABZ1A0S2_9PSED</name>
<dbReference type="PANTHER" id="PTHR38777">
    <property type="entry name" value="FELS-2 PROPHAGE PROTEIN"/>
    <property type="match status" value="1"/>
</dbReference>
<evidence type="ECO:0000256" key="4">
    <source>
        <dbReference type="ARBA" id="ARBA00022833"/>
    </source>
</evidence>
<keyword evidence="2" id="KW-0479">Metal-binding</keyword>
<dbReference type="EMBL" id="CP139639">
    <property type="protein sequence ID" value="WRI22551.1"/>
    <property type="molecule type" value="Genomic_DNA"/>
</dbReference>
<evidence type="ECO:0000313" key="9">
    <source>
        <dbReference type="Proteomes" id="UP001322392"/>
    </source>
</evidence>
<feature type="domain" description="Zinc finger DksA/TraR C4-type" evidence="7">
    <location>
        <begin position="37"/>
        <end position="63"/>
    </location>
</feature>
<keyword evidence="4" id="KW-0862">Zinc</keyword>
<sequence length="75" mass="8257">MADIADFANDLVQEQLDQAVAARLALMPDSVLPSRMFCDECDEPIPEGRRLAQPGCTLCVGCKVTEDLRASRYAR</sequence>
<dbReference type="Gene3D" id="1.20.120.910">
    <property type="entry name" value="DksA, coiled-coil domain"/>
    <property type="match status" value="1"/>
</dbReference>
<evidence type="ECO:0000256" key="5">
    <source>
        <dbReference type="ARBA" id="ARBA00023239"/>
    </source>
</evidence>
<organism evidence="8 9">
    <name type="scientific">Pseudomonas canadensis</name>
    <dbReference type="NCBI Taxonomy" id="915099"/>
    <lineage>
        <taxon>Bacteria</taxon>
        <taxon>Pseudomonadati</taxon>
        <taxon>Pseudomonadota</taxon>
        <taxon>Gammaproteobacteria</taxon>
        <taxon>Pseudomonadales</taxon>
        <taxon>Pseudomonadaceae</taxon>
        <taxon>Pseudomonas</taxon>
    </lineage>
</organism>
<evidence type="ECO:0000256" key="1">
    <source>
        <dbReference type="ARBA" id="ARBA00022485"/>
    </source>
</evidence>
<dbReference type="NCBIfam" id="TIGR02419">
    <property type="entry name" value="C4_traR_proteo"/>
    <property type="match status" value="1"/>
</dbReference>
<dbReference type="Pfam" id="PF01258">
    <property type="entry name" value="zf-dskA_traR"/>
    <property type="match status" value="1"/>
</dbReference>
<dbReference type="Proteomes" id="UP001322392">
    <property type="component" value="Chromosome"/>
</dbReference>
<dbReference type="InterPro" id="IPR000962">
    <property type="entry name" value="Znf_DskA_TraR"/>
</dbReference>
<proteinExistence type="predicted"/>
<evidence type="ECO:0000256" key="6">
    <source>
        <dbReference type="PROSITE-ProRule" id="PRU00510"/>
    </source>
</evidence>
<keyword evidence="1" id="KW-0411">Iron-sulfur</keyword>
<evidence type="ECO:0000259" key="7">
    <source>
        <dbReference type="Pfam" id="PF01258"/>
    </source>
</evidence>
<gene>
    <name evidence="8" type="ORF">SPL95_18245</name>
</gene>
<evidence type="ECO:0000313" key="8">
    <source>
        <dbReference type="EMBL" id="WRI22551.1"/>
    </source>
</evidence>
<accession>A0ABZ1A0S2</accession>
<dbReference type="PROSITE" id="PS01244">
    <property type="entry name" value="ACONITASE_2"/>
    <property type="match status" value="1"/>
</dbReference>
<keyword evidence="9" id="KW-1185">Reference proteome</keyword>
<dbReference type="InterPro" id="IPR012783">
    <property type="entry name" value="Znf_C4_TraR"/>
</dbReference>
<keyword evidence="3" id="KW-0863">Zinc-finger</keyword>
<evidence type="ECO:0000256" key="3">
    <source>
        <dbReference type="ARBA" id="ARBA00022771"/>
    </source>
</evidence>
<dbReference type="SUPFAM" id="SSF57716">
    <property type="entry name" value="Glucocorticoid receptor-like (DNA-binding domain)"/>
    <property type="match status" value="1"/>
</dbReference>
<keyword evidence="1" id="KW-0004">4Fe-4S</keyword>
<dbReference type="PANTHER" id="PTHR38777:SF1">
    <property type="entry name" value="DNAK SUPPRESSOR PROTEIN"/>
    <property type="match status" value="1"/>
</dbReference>
<dbReference type="InterPro" id="IPR018136">
    <property type="entry name" value="Aconitase_4Fe-4S_BS"/>
</dbReference>
<dbReference type="PROSITE" id="PS51128">
    <property type="entry name" value="ZF_DKSA_2"/>
    <property type="match status" value="1"/>
</dbReference>
<dbReference type="PROSITE" id="PS01102">
    <property type="entry name" value="ZF_DKSA_1"/>
    <property type="match status" value="1"/>
</dbReference>
<feature type="zinc finger region" description="dksA C4-type" evidence="6">
    <location>
        <begin position="38"/>
        <end position="62"/>
    </location>
</feature>
<evidence type="ECO:0000256" key="2">
    <source>
        <dbReference type="ARBA" id="ARBA00022723"/>
    </source>
</evidence>
<protein>
    <submittedName>
        <fullName evidence="8">TraR/DksA C4-type zinc finger protein</fullName>
    </submittedName>
</protein>
<reference evidence="8 9" key="1">
    <citation type="submission" date="2023-12" db="EMBL/GenBank/DDBJ databases">
        <title>First complete genome sequence of Pseudomonas canadensis strain Pcan-CK-23 isolated from homogenized tissues of Zophobas morio larvae.</title>
        <authorList>
            <person name="Kundlacz C."/>
            <person name="Aldeia C."/>
            <person name="Eddoubaji Y."/>
            <person name="Campos-Madueno E.I."/>
            <person name="Endimiani A."/>
        </authorList>
    </citation>
    <scope>NUCLEOTIDE SEQUENCE [LARGE SCALE GENOMIC DNA]</scope>
    <source>
        <strain evidence="8 9">Pcan-CK-23</strain>
    </source>
</reference>
<dbReference type="InterPro" id="IPR020458">
    <property type="entry name" value="Znf_DskA_TraR_CS"/>
</dbReference>
<keyword evidence="1" id="KW-0408">Iron</keyword>
<keyword evidence="5" id="KW-0456">Lyase</keyword>